<dbReference type="RefSeq" id="WP_115792133.1">
    <property type="nucleotide sequence ID" value="NZ_QSLN01000003.1"/>
</dbReference>
<dbReference type="AlphaFoldDB" id="A0A3D8P6C9"/>
<accession>A0A3D8P6C9</accession>
<proteinExistence type="predicted"/>
<dbReference type="OrthoDB" id="9882974at2"/>
<evidence type="ECO:0000313" key="2">
    <source>
        <dbReference type="Proteomes" id="UP000256329"/>
    </source>
</evidence>
<organism evidence="1 2">
    <name type="scientific">Ammonifex thiophilus</name>
    <dbReference type="NCBI Taxonomy" id="444093"/>
    <lineage>
        <taxon>Bacteria</taxon>
        <taxon>Bacillati</taxon>
        <taxon>Bacillota</taxon>
        <taxon>Clostridia</taxon>
        <taxon>Thermoanaerobacterales</taxon>
        <taxon>Thermoanaerobacteraceae</taxon>
        <taxon>Ammonifex</taxon>
    </lineage>
</organism>
<reference evidence="1 2" key="1">
    <citation type="submission" date="2018-08" db="EMBL/GenBank/DDBJ databases">
        <title>Form III RuBisCO-mediated autotrophy in Thermodesulfobium bacteria.</title>
        <authorList>
            <person name="Toshchakov S.V."/>
            <person name="Kublanov I.V."/>
            <person name="Frolov E."/>
            <person name="Bonch-Osmolovskaya E.A."/>
            <person name="Tourova T.P."/>
            <person name="Chernych N.A."/>
            <person name="Lebedinsky A.V."/>
        </authorList>
    </citation>
    <scope>NUCLEOTIDE SEQUENCE [LARGE SCALE GENOMIC DNA]</scope>
    <source>
        <strain evidence="1 2">SR</strain>
    </source>
</reference>
<gene>
    <name evidence="1" type="ORF">DXX99_03505</name>
</gene>
<dbReference type="Proteomes" id="UP000256329">
    <property type="component" value="Unassembled WGS sequence"/>
</dbReference>
<evidence type="ECO:0000313" key="1">
    <source>
        <dbReference type="EMBL" id="RDV83914.1"/>
    </source>
</evidence>
<keyword evidence="2" id="KW-1185">Reference proteome</keyword>
<dbReference type="EMBL" id="QSLN01000003">
    <property type="protein sequence ID" value="RDV83914.1"/>
    <property type="molecule type" value="Genomic_DNA"/>
</dbReference>
<name>A0A3D8P6C9_9THEO</name>
<protein>
    <submittedName>
        <fullName evidence="1">Uncharacterized protein</fullName>
    </submittedName>
</protein>
<sequence>MLVREILGVPQELRCYYRKPRRQENPWAWENAWARKRAEELRARGIDARLVRRKNEPLCVVYKVQDLEAIPGPGPLGRPQPHYKNHARG</sequence>
<comment type="caution">
    <text evidence="1">The sequence shown here is derived from an EMBL/GenBank/DDBJ whole genome shotgun (WGS) entry which is preliminary data.</text>
</comment>